<sequence>GEKVRREVPVPTTWGLVVIEGTLSAWKERTARSRLPRVELARRTPNLRSQSSPQHHLHCQIVVPNFALQILQSTANYPAFPKTSVSTFASSLRVSRILATPPCGVLRTGRSTRAQRRDAPWSPCTAPTVCVCHGTCFALTSRAYEPCRRRPLLSSLPRLPQPHLNPQLF</sequence>
<accession>A0A9P4PIJ1</accession>
<dbReference type="EMBL" id="MU001500">
    <property type="protein sequence ID" value="KAF2444811.1"/>
    <property type="molecule type" value="Genomic_DNA"/>
</dbReference>
<reference evidence="1" key="1">
    <citation type="journal article" date="2020" name="Stud. Mycol.">
        <title>101 Dothideomycetes genomes: a test case for predicting lifestyles and emergence of pathogens.</title>
        <authorList>
            <person name="Haridas S."/>
            <person name="Albert R."/>
            <person name="Binder M."/>
            <person name="Bloem J."/>
            <person name="Labutti K."/>
            <person name="Salamov A."/>
            <person name="Andreopoulos B."/>
            <person name="Baker S."/>
            <person name="Barry K."/>
            <person name="Bills G."/>
            <person name="Bluhm B."/>
            <person name="Cannon C."/>
            <person name="Castanera R."/>
            <person name="Culley D."/>
            <person name="Daum C."/>
            <person name="Ezra D."/>
            <person name="Gonzalez J."/>
            <person name="Henrissat B."/>
            <person name="Kuo A."/>
            <person name="Liang C."/>
            <person name="Lipzen A."/>
            <person name="Lutzoni F."/>
            <person name="Magnuson J."/>
            <person name="Mondo S."/>
            <person name="Nolan M."/>
            <person name="Ohm R."/>
            <person name="Pangilinan J."/>
            <person name="Park H.-J."/>
            <person name="Ramirez L."/>
            <person name="Alfaro M."/>
            <person name="Sun H."/>
            <person name="Tritt A."/>
            <person name="Yoshinaga Y."/>
            <person name="Zwiers L.-H."/>
            <person name="Turgeon B."/>
            <person name="Goodwin S."/>
            <person name="Spatafora J."/>
            <person name="Crous P."/>
            <person name="Grigoriev I."/>
        </authorList>
    </citation>
    <scope>NUCLEOTIDE SEQUENCE</scope>
    <source>
        <strain evidence="1">CBS 690.94</strain>
    </source>
</reference>
<dbReference type="Proteomes" id="UP000799764">
    <property type="component" value="Unassembled WGS sequence"/>
</dbReference>
<gene>
    <name evidence="1" type="ORF">P171DRAFT_387356</name>
</gene>
<keyword evidence="2" id="KW-1185">Reference proteome</keyword>
<evidence type="ECO:0000313" key="2">
    <source>
        <dbReference type="Proteomes" id="UP000799764"/>
    </source>
</evidence>
<protein>
    <submittedName>
        <fullName evidence="1">Uncharacterized protein</fullName>
    </submittedName>
</protein>
<organism evidence="1 2">
    <name type="scientific">Karstenula rhodostoma CBS 690.94</name>
    <dbReference type="NCBI Taxonomy" id="1392251"/>
    <lineage>
        <taxon>Eukaryota</taxon>
        <taxon>Fungi</taxon>
        <taxon>Dikarya</taxon>
        <taxon>Ascomycota</taxon>
        <taxon>Pezizomycotina</taxon>
        <taxon>Dothideomycetes</taxon>
        <taxon>Pleosporomycetidae</taxon>
        <taxon>Pleosporales</taxon>
        <taxon>Massarineae</taxon>
        <taxon>Didymosphaeriaceae</taxon>
        <taxon>Karstenula</taxon>
    </lineage>
</organism>
<dbReference type="AlphaFoldDB" id="A0A9P4PIJ1"/>
<proteinExistence type="predicted"/>
<evidence type="ECO:0000313" key="1">
    <source>
        <dbReference type="EMBL" id="KAF2444811.1"/>
    </source>
</evidence>
<feature type="non-terminal residue" evidence="1">
    <location>
        <position position="1"/>
    </location>
</feature>
<name>A0A9P4PIJ1_9PLEO</name>
<comment type="caution">
    <text evidence="1">The sequence shown here is derived from an EMBL/GenBank/DDBJ whole genome shotgun (WGS) entry which is preliminary data.</text>
</comment>